<dbReference type="EMBL" id="BMGK01000006">
    <property type="protein sequence ID" value="GGD93772.1"/>
    <property type="molecule type" value="Genomic_DNA"/>
</dbReference>
<evidence type="ECO:0000313" key="3">
    <source>
        <dbReference type="Proteomes" id="UP000652231"/>
    </source>
</evidence>
<dbReference type="InterPro" id="IPR006680">
    <property type="entry name" value="Amidohydro-rel"/>
</dbReference>
<reference evidence="2" key="1">
    <citation type="journal article" date="2014" name="Int. J. Syst. Evol. Microbiol.">
        <title>Complete genome sequence of Corynebacterium casei LMG S-19264T (=DSM 44701T), isolated from a smear-ripened cheese.</title>
        <authorList>
            <consortium name="US DOE Joint Genome Institute (JGI-PGF)"/>
            <person name="Walter F."/>
            <person name="Albersmeier A."/>
            <person name="Kalinowski J."/>
            <person name="Ruckert C."/>
        </authorList>
    </citation>
    <scope>NUCLEOTIDE SEQUENCE</scope>
    <source>
        <strain evidence="2">CGMCC 1.12924</strain>
    </source>
</reference>
<dbReference type="InterPro" id="IPR057744">
    <property type="entry name" value="OTAase-like"/>
</dbReference>
<evidence type="ECO:0000313" key="2">
    <source>
        <dbReference type="EMBL" id="GGD93772.1"/>
    </source>
</evidence>
<dbReference type="InterPro" id="IPR051781">
    <property type="entry name" value="Metallo-dep_Hydrolase"/>
</dbReference>
<accession>A0A8J2VA96</accession>
<dbReference type="CDD" id="cd01299">
    <property type="entry name" value="Met_dep_hydrolase_A"/>
    <property type="match status" value="1"/>
</dbReference>
<dbReference type="Gene3D" id="2.30.40.10">
    <property type="entry name" value="Urease, subunit C, domain 1"/>
    <property type="match status" value="1"/>
</dbReference>
<reference evidence="2" key="2">
    <citation type="submission" date="2020-09" db="EMBL/GenBank/DDBJ databases">
        <authorList>
            <person name="Sun Q."/>
            <person name="Zhou Y."/>
        </authorList>
    </citation>
    <scope>NUCLEOTIDE SEQUENCE</scope>
    <source>
        <strain evidence="2">CGMCC 1.12924</strain>
    </source>
</reference>
<dbReference type="PANTHER" id="PTHR43135">
    <property type="entry name" value="ALPHA-D-RIBOSE 1-METHYLPHOSPHONATE 5-TRIPHOSPHATE DIPHOSPHATASE"/>
    <property type="match status" value="1"/>
</dbReference>
<dbReference type="RefSeq" id="WP_188441512.1">
    <property type="nucleotide sequence ID" value="NZ_BMGK01000006.1"/>
</dbReference>
<proteinExistence type="predicted"/>
<dbReference type="InterPro" id="IPR032466">
    <property type="entry name" value="Metal_Hydrolase"/>
</dbReference>
<dbReference type="InterPro" id="IPR011059">
    <property type="entry name" value="Metal-dep_hydrolase_composite"/>
</dbReference>
<protein>
    <submittedName>
        <fullName evidence="2">Xaa-Pro dipeptidase</fullName>
    </submittedName>
</protein>
<gene>
    <name evidence="2" type="ORF">GCM10011312_16900</name>
</gene>
<sequence length="433" mass="47440">MNKMIHAILLLLCCLQITAIGYSQDVYIKAGQLFDSQKKELRHNQVIYISGTSIESVGGFESIPEHAEIIDLTGYTVLPGLIDAHTHVLFSQTAKDDFAAHSIHTLVMESEALRVLRGAKRAQSYLDVGITSIKDLGNSGLFLDTALRDAINEGTVAGPRVFASGPILAAAGGQLYGVPSDQQHIIDEEYRIVKGVEDARNAVREHVNQNVNLIKICADNLPNKALLSVDEMKAIVQTAHEYGLTVTAHAVTNQSAWNAIEAGVDGIEHGFNIADSTLTLMAQKKVFLVPTENSRAYMEQYATLAGYETGEADWIDYYMENMKKRLTSALNKGVPIVAGSDNYTHIGGTRGESSRDMFRYYFEAGMHPLDILHSATYLSAVCLNKEKEIGSLIPGAKADIIAVKGNLENDFLKTLEQLVFVMKNGAVYLQKME</sequence>
<organism evidence="2 3">
    <name type="scientific">Planktosalinus lacus</name>
    <dbReference type="NCBI Taxonomy" id="1526573"/>
    <lineage>
        <taxon>Bacteria</taxon>
        <taxon>Pseudomonadati</taxon>
        <taxon>Bacteroidota</taxon>
        <taxon>Flavobacteriia</taxon>
        <taxon>Flavobacteriales</taxon>
        <taxon>Flavobacteriaceae</taxon>
        <taxon>Planktosalinus</taxon>
    </lineage>
</organism>
<dbReference type="SUPFAM" id="SSF51556">
    <property type="entry name" value="Metallo-dependent hydrolases"/>
    <property type="match status" value="1"/>
</dbReference>
<dbReference type="Gene3D" id="3.20.20.140">
    <property type="entry name" value="Metal-dependent hydrolases"/>
    <property type="match status" value="1"/>
</dbReference>
<dbReference type="PANTHER" id="PTHR43135:SF3">
    <property type="entry name" value="ALPHA-D-RIBOSE 1-METHYLPHOSPHONATE 5-TRIPHOSPHATE DIPHOSPHATASE"/>
    <property type="match status" value="1"/>
</dbReference>
<dbReference type="AlphaFoldDB" id="A0A8J2VA96"/>
<feature type="domain" description="Amidohydrolase-related" evidence="1">
    <location>
        <begin position="76"/>
        <end position="427"/>
    </location>
</feature>
<name>A0A8J2VA96_9FLAO</name>
<evidence type="ECO:0000259" key="1">
    <source>
        <dbReference type="Pfam" id="PF01979"/>
    </source>
</evidence>
<dbReference type="GO" id="GO:0016810">
    <property type="term" value="F:hydrolase activity, acting on carbon-nitrogen (but not peptide) bonds"/>
    <property type="evidence" value="ECO:0007669"/>
    <property type="project" value="InterPro"/>
</dbReference>
<dbReference type="Pfam" id="PF01979">
    <property type="entry name" value="Amidohydro_1"/>
    <property type="match status" value="1"/>
</dbReference>
<comment type="caution">
    <text evidence="2">The sequence shown here is derived from an EMBL/GenBank/DDBJ whole genome shotgun (WGS) entry which is preliminary data.</text>
</comment>
<keyword evidence="3" id="KW-1185">Reference proteome</keyword>
<dbReference type="SUPFAM" id="SSF51338">
    <property type="entry name" value="Composite domain of metallo-dependent hydrolases"/>
    <property type="match status" value="1"/>
</dbReference>
<dbReference type="Proteomes" id="UP000652231">
    <property type="component" value="Unassembled WGS sequence"/>
</dbReference>